<sequence length="415" mass="43946">MKVLHTSDWHLGRMFHGAPLLGDQAQALDRVVEVARAAEVDAVLVSGDLYDRAVPPADAVDLLGDVLRRLTELGTRVVAITGNHDSPGRVGSLDPVLRDEVTLRGRFRPDAPVVVPDRAGGPDLVIHPVPYLEPLAARADERARVGRSRPGDAEDPGRSRRATQHQVLAHALDQVRADLAGRGAVRSVVVAHAFAAGAAPSASERELSVGGVDRVPLEVFDGVHYAALGHLHRPQALTERIAYAGSLLPYSFSETAPTSVRLVDLAADGAVTAEVVPLGVGRSVTTLVGRLDELLVDPALAPSEQAWVRARLTDEVLPRHAMARLRDRFPHAVVLEHDAPRGSAAADDIRTRGDEVTDLDLALAFVAERLGRDADEAEVALLARAFDAAAAERRRDGEPLPAPALPAAGPAGAVA</sequence>
<dbReference type="Pfam" id="PF00149">
    <property type="entry name" value="Metallophos"/>
    <property type="match status" value="1"/>
</dbReference>
<feature type="compositionally biased region" description="Low complexity" evidence="7">
    <location>
        <begin position="405"/>
        <end position="415"/>
    </location>
</feature>
<feature type="domain" description="Calcineurin-like phosphoesterase" evidence="8">
    <location>
        <begin position="1"/>
        <end position="97"/>
    </location>
</feature>
<keyword evidence="3 6" id="KW-0540">Nuclease</keyword>
<dbReference type="RefSeq" id="WP_272737360.1">
    <property type="nucleotide sequence ID" value="NZ_CP116942.1"/>
</dbReference>
<gene>
    <name evidence="6" type="primary">sbcD</name>
    <name evidence="9" type="ORF">PO878_03770</name>
</gene>
<dbReference type="GO" id="GO:0008408">
    <property type="term" value="F:3'-5' exonuclease activity"/>
    <property type="evidence" value="ECO:0007669"/>
    <property type="project" value="InterPro"/>
</dbReference>
<organism evidence="9 10">
    <name type="scientific">Iamia majanohamensis</name>
    <dbReference type="NCBI Taxonomy" id="467976"/>
    <lineage>
        <taxon>Bacteria</taxon>
        <taxon>Bacillati</taxon>
        <taxon>Actinomycetota</taxon>
        <taxon>Acidimicrobiia</taxon>
        <taxon>Acidimicrobiales</taxon>
        <taxon>Iamiaceae</taxon>
        <taxon>Iamia</taxon>
    </lineage>
</organism>
<evidence type="ECO:0000256" key="4">
    <source>
        <dbReference type="ARBA" id="ARBA00022801"/>
    </source>
</evidence>
<reference evidence="9" key="1">
    <citation type="submission" date="2023-01" db="EMBL/GenBank/DDBJ databases">
        <title>The diversity of Class Acidimicrobiia in South China Sea sediment environments and the proposal of Iamia marina sp. nov., a novel species of the genus Iamia.</title>
        <authorList>
            <person name="He Y."/>
            <person name="Tian X."/>
        </authorList>
    </citation>
    <scope>NUCLEOTIDE SEQUENCE</scope>
    <source>
        <strain evidence="9">DSM 19957</strain>
    </source>
</reference>
<evidence type="ECO:0000256" key="7">
    <source>
        <dbReference type="SAM" id="MobiDB-lite"/>
    </source>
</evidence>
<keyword evidence="6" id="KW-0255">Endonuclease</keyword>
<dbReference type="Proteomes" id="UP001216390">
    <property type="component" value="Chromosome"/>
</dbReference>
<comment type="subunit">
    <text evidence="6">Heterodimer of SbcC and SbcD.</text>
</comment>
<keyword evidence="10" id="KW-1185">Reference proteome</keyword>
<proteinExistence type="inferred from homology"/>
<dbReference type="InterPro" id="IPR050535">
    <property type="entry name" value="DNA_Repair-Maintenance_Comp"/>
</dbReference>
<dbReference type="EMBL" id="CP116942">
    <property type="protein sequence ID" value="WCO67841.1"/>
    <property type="molecule type" value="Genomic_DNA"/>
</dbReference>
<dbReference type="PANTHER" id="PTHR30337:SF0">
    <property type="entry name" value="NUCLEASE SBCCD SUBUNIT D"/>
    <property type="match status" value="1"/>
</dbReference>
<dbReference type="AlphaFoldDB" id="A0AAE9YHF5"/>
<keyword evidence="4 6" id="KW-0378">Hydrolase</keyword>
<keyword evidence="5 6" id="KW-0269">Exonuclease</keyword>
<dbReference type="GO" id="GO:0006260">
    <property type="term" value="P:DNA replication"/>
    <property type="evidence" value="ECO:0007669"/>
    <property type="project" value="UniProtKB-KW"/>
</dbReference>
<comment type="function">
    <text evidence="6">SbcCD cleaves DNA hairpin structures. These structures can inhibit DNA replication and are intermediates in certain DNA recombination reactions. The complex acts as a 3'-&gt;5' double strand exonuclease that can open hairpins. It also has a 5' single-strand endonuclease activity.</text>
</comment>
<dbReference type="InterPro" id="IPR029052">
    <property type="entry name" value="Metallo-depent_PP-like"/>
</dbReference>
<accession>A0AAE9YHF5</accession>
<evidence type="ECO:0000256" key="3">
    <source>
        <dbReference type="ARBA" id="ARBA00022722"/>
    </source>
</evidence>
<dbReference type="InterPro" id="IPR004843">
    <property type="entry name" value="Calcineurin-like_PHP"/>
</dbReference>
<evidence type="ECO:0000313" key="10">
    <source>
        <dbReference type="Proteomes" id="UP001216390"/>
    </source>
</evidence>
<dbReference type="GO" id="GO:0006310">
    <property type="term" value="P:DNA recombination"/>
    <property type="evidence" value="ECO:0007669"/>
    <property type="project" value="UniProtKB-KW"/>
</dbReference>
<feature type="compositionally biased region" description="Basic and acidic residues" evidence="7">
    <location>
        <begin position="140"/>
        <end position="158"/>
    </location>
</feature>
<comment type="similarity">
    <text evidence="1 6">Belongs to the SbcD family.</text>
</comment>
<dbReference type="KEGG" id="ima:PO878_03770"/>
<keyword evidence="6" id="KW-0233">DNA recombination</keyword>
<evidence type="ECO:0000259" key="8">
    <source>
        <dbReference type="Pfam" id="PF00149"/>
    </source>
</evidence>
<feature type="region of interest" description="Disordered" evidence="7">
    <location>
        <begin position="394"/>
        <end position="415"/>
    </location>
</feature>
<protein>
    <recommendedName>
        <fullName evidence="2 6">Nuclease SbcCD subunit D</fullName>
    </recommendedName>
</protein>
<keyword evidence="6" id="KW-0235">DNA replication</keyword>
<dbReference type="CDD" id="cd00840">
    <property type="entry name" value="MPP_Mre11_N"/>
    <property type="match status" value="1"/>
</dbReference>
<dbReference type="NCBIfam" id="TIGR00619">
    <property type="entry name" value="sbcd"/>
    <property type="match status" value="1"/>
</dbReference>
<evidence type="ECO:0000256" key="5">
    <source>
        <dbReference type="ARBA" id="ARBA00022839"/>
    </source>
</evidence>
<evidence type="ECO:0000256" key="6">
    <source>
        <dbReference type="RuleBase" id="RU363069"/>
    </source>
</evidence>
<dbReference type="InterPro" id="IPR041796">
    <property type="entry name" value="Mre11_N"/>
</dbReference>
<dbReference type="SUPFAM" id="SSF56300">
    <property type="entry name" value="Metallo-dependent phosphatases"/>
    <property type="match status" value="1"/>
</dbReference>
<evidence type="ECO:0000313" key="9">
    <source>
        <dbReference type="EMBL" id="WCO67841.1"/>
    </source>
</evidence>
<dbReference type="InterPro" id="IPR004593">
    <property type="entry name" value="SbcD"/>
</dbReference>
<name>A0AAE9YHF5_9ACTN</name>
<feature type="region of interest" description="Disordered" evidence="7">
    <location>
        <begin position="140"/>
        <end position="164"/>
    </location>
</feature>
<evidence type="ECO:0000256" key="2">
    <source>
        <dbReference type="ARBA" id="ARBA00013365"/>
    </source>
</evidence>
<dbReference type="GO" id="GO:0004519">
    <property type="term" value="F:endonuclease activity"/>
    <property type="evidence" value="ECO:0007669"/>
    <property type="project" value="UniProtKB-KW"/>
</dbReference>
<dbReference type="Gene3D" id="3.60.21.10">
    <property type="match status" value="1"/>
</dbReference>
<evidence type="ECO:0000256" key="1">
    <source>
        <dbReference type="ARBA" id="ARBA00010555"/>
    </source>
</evidence>
<dbReference type="PANTHER" id="PTHR30337">
    <property type="entry name" value="COMPONENT OF ATP-DEPENDENT DSDNA EXONUCLEASE"/>
    <property type="match status" value="1"/>
</dbReference>